<evidence type="ECO:0000256" key="4">
    <source>
        <dbReference type="ARBA" id="ARBA00022516"/>
    </source>
</evidence>
<dbReference type="GO" id="GO:0006646">
    <property type="term" value="P:phosphatidylethanolamine biosynthetic process"/>
    <property type="evidence" value="ECO:0007669"/>
    <property type="project" value="UniProtKB-UniPathway"/>
</dbReference>
<keyword evidence="4" id="KW-0444">Lipid biosynthesis</keyword>
<comment type="pathway">
    <text evidence="12">Phospholipid metabolism; phosphatidylethanolamine biosynthesis.</text>
</comment>
<evidence type="ECO:0000256" key="9">
    <source>
        <dbReference type="ARBA" id="ARBA00023239"/>
    </source>
</evidence>
<comment type="pathway">
    <text evidence="2">Lipid metabolism.</text>
</comment>
<keyword evidence="13" id="KW-0472">Membrane</keyword>
<evidence type="ECO:0000256" key="6">
    <source>
        <dbReference type="ARBA" id="ARBA00023098"/>
    </source>
</evidence>
<dbReference type="Proteomes" id="UP000031307">
    <property type="component" value="Unassembled WGS sequence"/>
</dbReference>
<evidence type="ECO:0000256" key="8">
    <source>
        <dbReference type="ARBA" id="ARBA00023209"/>
    </source>
</evidence>
<proteinExistence type="predicted"/>
<evidence type="ECO:0000256" key="3">
    <source>
        <dbReference type="ARBA" id="ARBA00012243"/>
    </source>
</evidence>
<dbReference type="InterPro" id="IPR003817">
    <property type="entry name" value="PS_Dcarbxylase"/>
</dbReference>
<evidence type="ECO:0000313" key="14">
    <source>
        <dbReference type="EMBL" id="KIA76160.1"/>
    </source>
</evidence>
<dbReference type="PATRIC" id="fig|83552.4.peg.2734"/>
<comment type="cofactor">
    <cofactor evidence="1">
        <name>pyruvate</name>
        <dbReference type="ChEBI" id="CHEBI:15361"/>
    </cofactor>
</comment>
<organism evidence="14 15">
    <name type="scientific">Parachlamydia acanthamoebae</name>
    <dbReference type="NCBI Taxonomy" id="83552"/>
    <lineage>
        <taxon>Bacteria</taxon>
        <taxon>Pseudomonadati</taxon>
        <taxon>Chlamydiota</taxon>
        <taxon>Chlamydiia</taxon>
        <taxon>Parachlamydiales</taxon>
        <taxon>Parachlamydiaceae</taxon>
        <taxon>Parachlamydia</taxon>
    </lineage>
</organism>
<evidence type="ECO:0000256" key="2">
    <source>
        <dbReference type="ARBA" id="ARBA00005189"/>
    </source>
</evidence>
<keyword evidence="8" id="KW-0594">Phospholipid biosynthesis</keyword>
<dbReference type="InterPro" id="IPR033177">
    <property type="entry name" value="PSD-B"/>
</dbReference>
<evidence type="ECO:0000256" key="1">
    <source>
        <dbReference type="ARBA" id="ARBA00001928"/>
    </source>
</evidence>
<name>A0A0C1C4S3_9BACT</name>
<keyword evidence="13" id="KW-0812">Transmembrane</keyword>
<keyword evidence="7" id="KW-0865">Zymogen</keyword>
<protein>
    <recommendedName>
        <fullName evidence="3">phosphatidylserine decarboxylase</fullName>
        <ecNumber evidence="3">4.1.1.65</ecNumber>
    </recommendedName>
</protein>
<keyword evidence="13" id="KW-1133">Transmembrane helix</keyword>
<evidence type="ECO:0000313" key="15">
    <source>
        <dbReference type="Proteomes" id="UP000031307"/>
    </source>
</evidence>
<evidence type="ECO:0000256" key="10">
    <source>
        <dbReference type="ARBA" id="ARBA00023264"/>
    </source>
</evidence>
<evidence type="ECO:0000256" key="13">
    <source>
        <dbReference type="SAM" id="Phobius"/>
    </source>
</evidence>
<evidence type="ECO:0000256" key="7">
    <source>
        <dbReference type="ARBA" id="ARBA00023145"/>
    </source>
</evidence>
<dbReference type="NCBIfam" id="TIGR00163">
    <property type="entry name" value="PS_decarb"/>
    <property type="match status" value="1"/>
</dbReference>
<keyword evidence="11" id="KW-0670">Pyruvate</keyword>
<comment type="caution">
    <text evidence="14">The sequence shown here is derived from an EMBL/GenBank/DDBJ whole genome shotgun (WGS) entry which is preliminary data.</text>
</comment>
<keyword evidence="10" id="KW-1208">Phospholipid metabolism</keyword>
<gene>
    <name evidence="14" type="primary">psd</name>
    <name evidence="14" type="ORF">DB43_AS00300</name>
</gene>
<evidence type="ECO:0000256" key="5">
    <source>
        <dbReference type="ARBA" id="ARBA00022793"/>
    </source>
</evidence>
<feature type="transmembrane region" description="Helical" evidence="13">
    <location>
        <begin position="21"/>
        <end position="41"/>
    </location>
</feature>
<keyword evidence="6" id="KW-0443">Lipid metabolism</keyword>
<evidence type="ECO:0000256" key="12">
    <source>
        <dbReference type="ARBA" id="ARBA00024326"/>
    </source>
</evidence>
<dbReference type="UniPathway" id="UPA00558"/>
<dbReference type="PANTHER" id="PTHR10067">
    <property type="entry name" value="PHOSPHATIDYLSERINE DECARBOXYLASE"/>
    <property type="match status" value="1"/>
</dbReference>
<reference evidence="14 15" key="1">
    <citation type="journal article" date="2014" name="Mol. Biol. Evol.">
        <title>Massive expansion of Ubiquitination-related gene families within the Chlamydiae.</title>
        <authorList>
            <person name="Domman D."/>
            <person name="Collingro A."/>
            <person name="Lagkouvardos I."/>
            <person name="Gehre L."/>
            <person name="Weinmaier T."/>
            <person name="Rattei T."/>
            <person name="Subtil A."/>
            <person name="Horn M."/>
        </authorList>
    </citation>
    <scope>NUCLEOTIDE SEQUENCE [LARGE SCALE GENOMIC DNA]</scope>
    <source>
        <strain evidence="14 15">OEW1</strain>
    </source>
</reference>
<dbReference type="EC" id="4.1.1.65" evidence="3"/>
<dbReference type="PANTHER" id="PTHR10067:SF17">
    <property type="entry name" value="PHOSPHATIDYLSERINE DECARBOXYLASE PROENZYME 2"/>
    <property type="match status" value="1"/>
</dbReference>
<keyword evidence="9 14" id="KW-0456">Lyase</keyword>
<keyword evidence="5" id="KW-0210">Decarboxylase</keyword>
<dbReference type="EMBL" id="JSAM01000129">
    <property type="protein sequence ID" value="KIA76160.1"/>
    <property type="molecule type" value="Genomic_DNA"/>
</dbReference>
<accession>A0A0C1C4S3</accession>
<sequence length="279" mass="31691">MPQAFIWTRSIKSNLGGIRSVFSCALSHFFFLLWLVAIAIVDSKKIQSFIDAFQVNPSEFALPVEQFKSFNDFFIRKLKPDARPLAKEENVAIMPADGRYLCYQNIETIDGFVVKGKKFSLDELLKDSELANRYRQATMVMARLCPTDYHRYHFPCECIPGITNMIPGDLYSVNPIAIRQNVEIFTENKRTLCELETAQFGKVLFIEIGATFVGSIHQTYTPHSPIKKGDEKGYFSFGGSSLILLFEPNTLHLDEDLVQASLNHIETKCLMGQSLGRRL</sequence>
<dbReference type="Pfam" id="PF02666">
    <property type="entry name" value="PS_Dcarbxylase"/>
    <property type="match status" value="1"/>
</dbReference>
<dbReference type="AlphaFoldDB" id="A0A0C1C4S3"/>
<dbReference type="GO" id="GO:0004609">
    <property type="term" value="F:phosphatidylserine decarboxylase activity"/>
    <property type="evidence" value="ECO:0007669"/>
    <property type="project" value="UniProtKB-EC"/>
</dbReference>
<evidence type="ECO:0000256" key="11">
    <source>
        <dbReference type="ARBA" id="ARBA00023317"/>
    </source>
</evidence>